<dbReference type="OrthoDB" id="9923139at2"/>
<evidence type="ECO:0000313" key="2">
    <source>
        <dbReference type="EMBL" id="VEG28061.1"/>
    </source>
</evidence>
<proteinExistence type="predicted"/>
<feature type="transmembrane region" description="Helical" evidence="1">
    <location>
        <begin position="104"/>
        <end position="124"/>
    </location>
</feature>
<evidence type="ECO:0000313" key="3">
    <source>
        <dbReference type="Proteomes" id="UP000266895"/>
    </source>
</evidence>
<gene>
    <name evidence="2" type="ORF">NCTC11636_01343</name>
</gene>
<dbReference type="EMBL" id="LR134350">
    <property type="protein sequence ID" value="VEG28061.1"/>
    <property type="molecule type" value="Genomic_DNA"/>
</dbReference>
<keyword evidence="1" id="KW-1133">Transmembrane helix</keyword>
<accession>A0A3S4V4L6</accession>
<dbReference type="Proteomes" id="UP000266895">
    <property type="component" value="Chromosome"/>
</dbReference>
<feature type="transmembrane region" description="Helical" evidence="1">
    <location>
        <begin position="21"/>
        <end position="40"/>
    </location>
</feature>
<keyword evidence="1" id="KW-0472">Membrane</keyword>
<keyword evidence="1" id="KW-0812">Transmembrane</keyword>
<evidence type="ECO:0000256" key="1">
    <source>
        <dbReference type="SAM" id="Phobius"/>
    </source>
</evidence>
<name>A0A3S4V4L6_9ACTO</name>
<organism evidence="2 3">
    <name type="scientific">Actinomyces howellii</name>
    <dbReference type="NCBI Taxonomy" id="52771"/>
    <lineage>
        <taxon>Bacteria</taxon>
        <taxon>Bacillati</taxon>
        <taxon>Actinomycetota</taxon>
        <taxon>Actinomycetes</taxon>
        <taxon>Actinomycetales</taxon>
        <taxon>Actinomycetaceae</taxon>
        <taxon>Actinomyces</taxon>
    </lineage>
</organism>
<dbReference type="KEGG" id="ahw:NCTC11636_01343"/>
<feature type="transmembrane region" description="Helical" evidence="1">
    <location>
        <begin position="72"/>
        <end position="92"/>
    </location>
</feature>
<sequence length="174" mass="18520">MGAVVGLPARVWATIREPRTISLLMVGVYLTLLGMVWRVATAPVPMPPDVAAGLVALTLGCLAGAPSAWRGWWGVEAPAAGMVMLGLLVLAVEDIGRGVTAGHWPYYPVLLTISLVLMTAQRVLRIVGTDWEPGREPDTRARRARTALSVERVIEADALAAAASREEEPGCDQT</sequence>
<keyword evidence="3" id="KW-1185">Reference proteome</keyword>
<dbReference type="RefSeq" id="WP_126382439.1">
    <property type="nucleotide sequence ID" value="NZ_LR134350.1"/>
</dbReference>
<protein>
    <submittedName>
        <fullName evidence="2">Uncharacterized protein</fullName>
    </submittedName>
</protein>
<reference evidence="2 3" key="1">
    <citation type="submission" date="2018-12" db="EMBL/GenBank/DDBJ databases">
        <authorList>
            <consortium name="Pathogen Informatics"/>
        </authorList>
    </citation>
    <scope>NUCLEOTIDE SEQUENCE [LARGE SCALE GENOMIC DNA]</scope>
    <source>
        <strain evidence="2 3">NCTC11636</strain>
    </source>
</reference>
<dbReference type="AlphaFoldDB" id="A0A3S4V4L6"/>
<feature type="transmembrane region" description="Helical" evidence="1">
    <location>
        <begin position="46"/>
        <end position="65"/>
    </location>
</feature>